<name>A0A1S2D130_AERSO</name>
<keyword evidence="2 8" id="KW-0808">Transferase</keyword>
<keyword evidence="4 8" id="KW-0479">Metal-binding</keyword>
<evidence type="ECO:0000256" key="2">
    <source>
        <dbReference type="ARBA" id="ARBA00022679"/>
    </source>
</evidence>
<comment type="function">
    <text evidence="8">Nucleotidyltransferase involved in the post-translational modification of proteins. It can catalyze the addition of adenosine monophosphate (AMP) or uridine monophosphate (UMP) to a protein, resulting in modifications known as AMPylation and UMPylation.</text>
</comment>
<dbReference type="PANTHER" id="PTHR32057:SF14">
    <property type="entry name" value="PROTEIN ADENYLYLTRANSFERASE SELO, MITOCHONDRIAL"/>
    <property type="match status" value="1"/>
</dbReference>
<dbReference type="RefSeq" id="WP_042018322.1">
    <property type="nucleotide sequence ID" value="NZ_CDBW01000004.1"/>
</dbReference>
<comment type="catalytic activity">
    <reaction evidence="8">
        <text>L-tyrosyl-[protein] + UTP = O-(5'-uridylyl)-L-tyrosyl-[protein] + diphosphate</text>
        <dbReference type="Rhea" id="RHEA:83887"/>
        <dbReference type="Rhea" id="RHEA-COMP:10136"/>
        <dbReference type="Rhea" id="RHEA-COMP:20238"/>
        <dbReference type="ChEBI" id="CHEBI:33019"/>
        <dbReference type="ChEBI" id="CHEBI:46398"/>
        <dbReference type="ChEBI" id="CHEBI:46858"/>
        <dbReference type="ChEBI" id="CHEBI:90602"/>
    </reaction>
</comment>
<comment type="similarity">
    <text evidence="1 8">Belongs to the SELO family.</text>
</comment>
<keyword evidence="6 8" id="KW-0067">ATP-binding</keyword>
<feature type="active site" description="Proton acceptor" evidence="8">
    <location>
        <position position="240"/>
    </location>
</feature>
<dbReference type="EMBL" id="MKFU01000008">
    <property type="protein sequence ID" value="OHY93948.1"/>
    <property type="molecule type" value="Genomic_DNA"/>
</dbReference>
<evidence type="ECO:0000256" key="3">
    <source>
        <dbReference type="ARBA" id="ARBA00022695"/>
    </source>
</evidence>
<feature type="binding site" evidence="8">
    <location>
        <position position="117"/>
    </location>
    <ligand>
        <name>ATP</name>
        <dbReference type="ChEBI" id="CHEBI:30616"/>
    </ligand>
</feature>
<evidence type="ECO:0000256" key="7">
    <source>
        <dbReference type="ARBA" id="ARBA00022842"/>
    </source>
</evidence>
<comment type="catalytic activity">
    <reaction evidence="8">
        <text>L-threonyl-[protein] + ATP = 3-O-(5'-adenylyl)-L-threonyl-[protein] + diphosphate</text>
        <dbReference type="Rhea" id="RHEA:54292"/>
        <dbReference type="Rhea" id="RHEA-COMP:11060"/>
        <dbReference type="Rhea" id="RHEA-COMP:13847"/>
        <dbReference type="ChEBI" id="CHEBI:30013"/>
        <dbReference type="ChEBI" id="CHEBI:30616"/>
        <dbReference type="ChEBI" id="CHEBI:33019"/>
        <dbReference type="ChEBI" id="CHEBI:138113"/>
        <dbReference type="EC" id="2.7.7.108"/>
    </reaction>
</comment>
<dbReference type="STRING" id="646.BJD16_11695"/>
<feature type="binding site" evidence="8">
    <location>
        <position position="84"/>
    </location>
    <ligand>
        <name>ATP</name>
        <dbReference type="ChEBI" id="CHEBI:30616"/>
    </ligand>
</feature>
<feature type="binding site" evidence="8">
    <location>
        <position position="82"/>
    </location>
    <ligand>
        <name>ATP</name>
        <dbReference type="ChEBI" id="CHEBI:30616"/>
    </ligand>
</feature>
<dbReference type="GeneID" id="58920752"/>
<keyword evidence="3 8" id="KW-0548">Nucleotidyltransferase</keyword>
<dbReference type="EC" id="2.7.7.-" evidence="8"/>
<evidence type="ECO:0000256" key="4">
    <source>
        <dbReference type="ARBA" id="ARBA00022723"/>
    </source>
</evidence>
<comment type="catalytic activity">
    <reaction evidence="8">
        <text>L-tyrosyl-[protein] + ATP = O-(5'-adenylyl)-L-tyrosyl-[protein] + diphosphate</text>
        <dbReference type="Rhea" id="RHEA:54288"/>
        <dbReference type="Rhea" id="RHEA-COMP:10136"/>
        <dbReference type="Rhea" id="RHEA-COMP:13846"/>
        <dbReference type="ChEBI" id="CHEBI:30616"/>
        <dbReference type="ChEBI" id="CHEBI:33019"/>
        <dbReference type="ChEBI" id="CHEBI:46858"/>
        <dbReference type="ChEBI" id="CHEBI:83624"/>
        <dbReference type="EC" id="2.7.7.108"/>
    </reaction>
</comment>
<dbReference type="HAMAP" id="MF_00692">
    <property type="entry name" value="SelO"/>
    <property type="match status" value="1"/>
</dbReference>
<comment type="catalytic activity">
    <reaction evidence="8">
        <text>L-seryl-[protein] + ATP = 3-O-(5'-adenylyl)-L-seryl-[protein] + diphosphate</text>
        <dbReference type="Rhea" id="RHEA:58120"/>
        <dbReference type="Rhea" id="RHEA-COMP:9863"/>
        <dbReference type="Rhea" id="RHEA-COMP:15073"/>
        <dbReference type="ChEBI" id="CHEBI:29999"/>
        <dbReference type="ChEBI" id="CHEBI:30616"/>
        <dbReference type="ChEBI" id="CHEBI:33019"/>
        <dbReference type="ChEBI" id="CHEBI:142516"/>
        <dbReference type="EC" id="2.7.7.108"/>
    </reaction>
</comment>
<comment type="cofactor">
    <cofactor evidence="8">
        <name>Mg(2+)</name>
        <dbReference type="ChEBI" id="CHEBI:18420"/>
    </cofactor>
    <cofactor evidence="8">
        <name>Mn(2+)</name>
        <dbReference type="ChEBI" id="CHEBI:29035"/>
    </cofactor>
</comment>
<feature type="binding site" evidence="8">
    <location>
        <position position="85"/>
    </location>
    <ligand>
        <name>ATP</name>
        <dbReference type="ChEBI" id="CHEBI:30616"/>
    </ligand>
</feature>
<gene>
    <name evidence="8" type="primary">ydiU</name>
    <name evidence="8" type="synonym">selO</name>
    <name evidence="9" type="ORF">BJD16_11695</name>
</gene>
<evidence type="ECO:0000256" key="1">
    <source>
        <dbReference type="ARBA" id="ARBA00009747"/>
    </source>
</evidence>
<feature type="binding site" evidence="8">
    <location>
        <position position="168"/>
    </location>
    <ligand>
        <name>ATP</name>
        <dbReference type="ChEBI" id="CHEBI:30616"/>
    </ligand>
</feature>
<evidence type="ECO:0000313" key="10">
    <source>
        <dbReference type="Proteomes" id="UP000179934"/>
    </source>
</evidence>
<sequence>MKLINTFATELPWACESVAPQPLQQPRLLHLNRALLDELGLGGVSEADWIACCGEGKLLPGMQPVAQVYAGHQFGGYSPRLGDGRALLLGEQLAPDGQRWDLHLKGAGKTPFSRFGDGRAVLRSSIREYLASEALHALGISTTRALVLVGSSEPVYREQLEMGATVLRTAPSHLRFGHIEYFAWSGQGEKIPPLIDYLLRHHFTELENGAELFAEVVRRTARLIAKWQAAGFCHGVMNTDNMSLLGLTLDYGPYGFIDAYEPDFVCNHSDPAGRYALDQQPAVGYWNLQKLAQALAGHVDGDALAEALAQYEQQLMLHYSELMRAKLGLAVWQEDDPAMFRELFRLLAAHKVDYHLFLRRLGEVAQEGAWPASLLALLPDPRVWQEWLECYRARLAREGSEDAVRKVQMDAINPKYVLRNALAQQVIDAADAGDMQPFERLFTALQRPYDEQSEYEDLATPAPAWYCGGELSCSS</sequence>
<dbReference type="InterPro" id="IPR003846">
    <property type="entry name" value="SelO"/>
</dbReference>
<dbReference type="GO" id="GO:0005524">
    <property type="term" value="F:ATP binding"/>
    <property type="evidence" value="ECO:0007669"/>
    <property type="project" value="UniProtKB-UniRule"/>
</dbReference>
<protein>
    <recommendedName>
        <fullName evidence="8">Protein nucleotidyltransferase YdiU</fullName>
        <ecNumber evidence="8">2.7.7.-</ecNumber>
    </recommendedName>
    <alternativeName>
        <fullName evidence="8">Protein adenylyltransferase YdiU</fullName>
        <ecNumber evidence="8">2.7.7.108</ecNumber>
    </alternativeName>
    <alternativeName>
        <fullName evidence="8">Protein uridylyltransferase YdiU</fullName>
        <ecNumber evidence="8">2.7.7.-</ecNumber>
    </alternativeName>
</protein>
<comment type="catalytic activity">
    <reaction evidence="8">
        <text>L-histidyl-[protein] + UTP = N(tele)-(5'-uridylyl)-L-histidyl-[protein] + diphosphate</text>
        <dbReference type="Rhea" id="RHEA:83891"/>
        <dbReference type="Rhea" id="RHEA-COMP:9745"/>
        <dbReference type="Rhea" id="RHEA-COMP:20239"/>
        <dbReference type="ChEBI" id="CHEBI:29979"/>
        <dbReference type="ChEBI" id="CHEBI:33019"/>
        <dbReference type="ChEBI" id="CHEBI:46398"/>
        <dbReference type="ChEBI" id="CHEBI:233474"/>
    </reaction>
</comment>
<evidence type="ECO:0000256" key="8">
    <source>
        <dbReference type="HAMAP-Rule" id="MF_00692"/>
    </source>
</evidence>
<keyword evidence="5 8" id="KW-0547">Nucleotide-binding</keyword>
<keyword evidence="8" id="KW-0464">Manganese</keyword>
<dbReference type="EC" id="2.7.7.108" evidence="8"/>
<dbReference type="GO" id="GO:0070733">
    <property type="term" value="F:AMPylase activity"/>
    <property type="evidence" value="ECO:0007669"/>
    <property type="project" value="UniProtKB-EC"/>
</dbReference>
<feature type="binding site" evidence="8">
    <location>
        <position position="105"/>
    </location>
    <ligand>
        <name>ATP</name>
        <dbReference type="ChEBI" id="CHEBI:30616"/>
    </ligand>
</feature>
<feature type="binding site" evidence="8">
    <location>
        <position position="175"/>
    </location>
    <ligand>
        <name>ATP</name>
        <dbReference type="ChEBI" id="CHEBI:30616"/>
    </ligand>
</feature>
<dbReference type="AlphaFoldDB" id="A0A1S2D130"/>
<dbReference type="PANTHER" id="PTHR32057">
    <property type="entry name" value="PROTEIN ADENYLYLTRANSFERASE SELO, MITOCHONDRIAL"/>
    <property type="match status" value="1"/>
</dbReference>
<evidence type="ECO:0000256" key="5">
    <source>
        <dbReference type="ARBA" id="ARBA00022741"/>
    </source>
</evidence>
<comment type="caution">
    <text evidence="9">The sequence shown here is derived from an EMBL/GenBank/DDBJ whole genome shotgun (WGS) entry which is preliminary data.</text>
</comment>
<dbReference type="GO" id="GO:0000287">
    <property type="term" value="F:magnesium ion binding"/>
    <property type="evidence" value="ECO:0007669"/>
    <property type="project" value="UniProtKB-UniRule"/>
</dbReference>
<feature type="binding site" evidence="8">
    <location>
        <position position="241"/>
    </location>
    <ligand>
        <name>Mg(2+)</name>
        <dbReference type="ChEBI" id="CHEBI:18420"/>
    </ligand>
</feature>
<dbReference type="GO" id="GO:0030145">
    <property type="term" value="F:manganese ion binding"/>
    <property type="evidence" value="ECO:0007669"/>
    <property type="project" value="UniProtKB-UniRule"/>
</dbReference>
<accession>A0A1S2D130</accession>
<feature type="binding site" evidence="8">
    <location>
        <position position="118"/>
    </location>
    <ligand>
        <name>ATP</name>
        <dbReference type="ChEBI" id="CHEBI:30616"/>
    </ligand>
</feature>
<comment type="catalytic activity">
    <reaction evidence="8">
        <text>L-seryl-[protein] + UTP = O-(5'-uridylyl)-L-seryl-[protein] + diphosphate</text>
        <dbReference type="Rhea" id="RHEA:64604"/>
        <dbReference type="Rhea" id="RHEA-COMP:9863"/>
        <dbReference type="Rhea" id="RHEA-COMP:16635"/>
        <dbReference type="ChEBI" id="CHEBI:29999"/>
        <dbReference type="ChEBI" id="CHEBI:33019"/>
        <dbReference type="ChEBI" id="CHEBI:46398"/>
        <dbReference type="ChEBI" id="CHEBI:156051"/>
    </reaction>
</comment>
<evidence type="ECO:0000313" key="9">
    <source>
        <dbReference type="EMBL" id="OHY93948.1"/>
    </source>
</evidence>
<organism evidence="9 10">
    <name type="scientific">Aeromonas sobria</name>
    <dbReference type="NCBI Taxonomy" id="646"/>
    <lineage>
        <taxon>Bacteria</taxon>
        <taxon>Pseudomonadati</taxon>
        <taxon>Pseudomonadota</taxon>
        <taxon>Gammaproteobacteria</taxon>
        <taxon>Aeromonadales</taxon>
        <taxon>Aeromonadaceae</taxon>
        <taxon>Aeromonas</taxon>
    </lineage>
</organism>
<dbReference type="NCBIfam" id="NF000658">
    <property type="entry name" value="PRK00029.1"/>
    <property type="match status" value="1"/>
</dbReference>
<feature type="binding site" evidence="8">
    <location>
        <position position="250"/>
    </location>
    <ligand>
        <name>Mg(2+)</name>
        <dbReference type="ChEBI" id="CHEBI:18420"/>
    </ligand>
</feature>
<proteinExistence type="inferred from homology"/>
<keyword evidence="7 8" id="KW-0460">Magnesium</keyword>
<reference evidence="9 10" key="1">
    <citation type="submission" date="2016-09" db="EMBL/GenBank/DDBJ databases">
        <title>Draft Genome Sequence of Aeromonas sobria Strain 08005, Isolated from Sick Rana catesbeiana.</title>
        <authorList>
            <person name="Yang Q."/>
        </authorList>
    </citation>
    <scope>NUCLEOTIDE SEQUENCE [LARGE SCALE GENOMIC DNA]</scope>
    <source>
        <strain evidence="9 10">08005</strain>
    </source>
</reference>
<feature type="binding site" evidence="8">
    <location>
        <position position="250"/>
    </location>
    <ligand>
        <name>ATP</name>
        <dbReference type="ChEBI" id="CHEBI:30616"/>
    </ligand>
</feature>
<dbReference type="Pfam" id="PF02696">
    <property type="entry name" value="SelO"/>
    <property type="match status" value="1"/>
</dbReference>
<evidence type="ECO:0000256" key="6">
    <source>
        <dbReference type="ARBA" id="ARBA00022840"/>
    </source>
</evidence>
<dbReference type="OrthoDB" id="9776281at2"/>
<dbReference type="Proteomes" id="UP000179934">
    <property type="component" value="Unassembled WGS sequence"/>
</dbReference>